<accession>A0A7S0JJI6</accession>
<dbReference type="AlphaFoldDB" id="A0A7S0JJI6"/>
<organism evidence="2">
    <name type="scientific">Calcidiscus leptoporus</name>
    <dbReference type="NCBI Taxonomy" id="127549"/>
    <lineage>
        <taxon>Eukaryota</taxon>
        <taxon>Haptista</taxon>
        <taxon>Haptophyta</taxon>
        <taxon>Prymnesiophyceae</taxon>
        <taxon>Coccolithales</taxon>
        <taxon>Calcidiscaceae</taxon>
        <taxon>Calcidiscus</taxon>
    </lineage>
</organism>
<feature type="region of interest" description="Disordered" evidence="1">
    <location>
        <begin position="332"/>
        <end position="394"/>
    </location>
</feature>
<evidence type="ECO:0000313" key="2">
    <source>
        <dbReference type="EMBL" id="CAD8553782.1"/>
    </source>
</evidence>
<protein>
    <submittedName>
        <fullName evidence="2">Uncharacterized protein</fullName>
    </submittedName>
</protein>
<dbReference type="EMBL" id="HBER01058219">
    <property type="protein sequence ID" value="CAD8553782.1"/>
    <property type="molecule type" value="Transcribed_RNA"/>
</dbReference>
<reference evidence="2" key="1">
    <citation type="submission" date="2021-01" db="EMBL/GenBank/DDBJ databases">
        <authorList>
            <person name="Corre E."/>
            <person name="Pelletier E."/>
            <person name="Niang G."/>
            <person name="Scheremetjew M."/>
            <person name="Finn R."/>
            <person name="Kale V."/>
            <person name="Holt S."/>
            <person name="Cochrane G."/>
            <person name="Meng A."/>
            <person name="Brown T."/>
            <person name="Cohen L."/>
        </authorList>
    </citation>
    <scope>NUCLEOTIDE SEQUENCE</scope>
    <source>
        <strain evidence="2">RCC1130</strain>
    </source>
</reference>
<gene>
    <name evidence="2" type="ORF">CLEP1334_LOCUS29073</name>
</gene>
<evidence type="ECO:0000256" key="1">
    <source>
        <dbReference type="SAM" id="MobiDB-lite"/>
    </source>
</evidence>
<feature type="compositionally biased region" description="Polar residues" evidence="1">
    <location>
        <begin position="347"/>
        <end position="365"/>
    </location>
</feature>
<proteinExistence type="predicted"/>
<sequence>MPLNLTTPSFRFAFDVAHSQRALCSSGHAGIEPLGFTTVPMPMLPVGPISKEPHPTMLQLLPLQQRLQQPSQQQPLWHVQPQHRNLLLQSQQRPQMAAPVMPQITQSPYQLTHQPPERQKEQRITRVGLSYRCGRCGQPKKGHTCSSVTMPLTEAQLAVAKATQAAMAGEARAADVTATSPNTVATAPDTSVGFEAMQPVQLTSQNVTPIASGLETLAEQADTMASKQTSQTDATVATKVETTLLVPSSAPTPALVSRAPAPIMKTMAYEPLAYGPASNMQAVAATSLGGAAARAEAEASARRALAEAEILCVAPSLLQFADMCNRCERALSPVRESSPKVNRSHESSQLGAKSTPGSSVSQRLATSDERRAKRPKLRRGESPFRVRLTLRGHK</sequence>
<name>A0A7S0JJI6_9EUKA</name>